<dbReference type="EMBL" id="JARFPL010000009">
    <property type="protein sequence ID" value="MDF0592791.1"/>
    <property type="molecule type" value="Genomic_DNA"/>
</dbReference>
<evidence type="ECO:0000313" key="7">
    <source>
        <dbReference type="EMBL" id="MDF0592791.1"/>
    </source>
</evidence>
<keyword evidence="3 5" id="KW-1133">Transmembrane helix</keyword>
<dbReference type="PROSITE" id="PS50928">
    <property type="entry name" value="ABC_TM1"/>
    <property type="match status" value="1"/>
</dbReference>
<comment type="subcellular location">
    <subcellularLocation>
        <location evidence="5">Cell membrane</location>
        <topology evidence="5">Multi-pass membrane protein</topology>
    </subcellularLocation>
    <subcellularLocation>
        <location evidence="1">Membrane</location>
        <topology evidence="1">Multi-pass membrane protein</topology>
    </subcellularLocation>
</comment>
<dbReference type="CDD" id="cd06261">
    <property type="entry name" value="TM_PBP2"/>
    <property type="match status" value="1"/>
</dbReference>
<feature type="domain" description="ABC transmembrane type-1" evidence="6">
    <location>
        <begin position="29"/>
        <end position="225"/>
    </location>
</feature>
<keyword evidence="2 5" id="KW-0812">Transmembrane</keyword>
<protein>
    <submittedName>
        <fullName evidence="7">ABC transporter permease</fullName>
    </submittedName>
</protein>
<keyword evidence="8" id="KW-1185">Reference proteome</keyword>
<dbReference type="PANTHER" id="PTHR43632">
    <property type="entry name" value="PERMEASE COMPONENT OF TUNGSTATE ABC TRANSPORTER"/>
    <property type="match status" value="1"/>
</dbReference>
<proteinExistence type="inferred from homology"/>
<evidence type="ECO:0000259" key="6">
    <source>
        <dbReference type="PROSITE" id="PS50928"/>
    </source>
</evidence>
<comment type="similarity">
    <text evidence="5">Belongs to the binding-protein-dependent transport system permease family.</text>
</comment>
<organism evidence="7 8">
    <name type="scientific">Candidatus Methanocrinis alkalitolerans</name>
    <dbReference type="NCBI Taxonomy" id="3033395"/>
    <lineage>
        <taxon>Archaea</taxon>
        <taxon>Methanobacteriati</taxon>
        <taxon>Methanobacteriota</taxon>
        <taxon>Stenosarchaea group</taxon>
        <taxon>Methanomicrobia</taxon>
        <taxon>Methanotrichales</taxon>
        <taxon>Methanotrichaceae</taxon>
        <taxon>Methanocrinis</taxon>
    </lineage>
</organism>
<dbReference type="Pfam" id="PF00528">
    <property type="entry name" value="BPD_transp_1"/>
    <property type="match status" value="1"/>
</dbReference>
<evidence type="ECO:0000256" key="1">
    <source>
        <dbReference type="ARBA" id="ARBA00004141"/>
    </source>
</evidence>
<sequence length="234" mass="24629">MKRLDEIGAGFVRAIELILNLDPAVVEITVRSLLIALASTTIAAAIAVPIGGLIHFHNFWGKRAAINVIQTLYSLPTVTVGLLVFLLLSRSGPLGGFGLLFTPAGMVIGQTILIVPIMTGLTIAALSGIADQVRDSAVSLGASKYQAIFTIMGEARAAMMAAVLLGFGRALSEVGVAMMIGGNIRGYTRVLTTAIALETSRGDIEFSMALGIILVSISLIVNLLVNRVQGRWWA</sequence>
<dbReference type="NCBIfam" id="NF038017">
    <property type="entry name" value="ABC_perm1"/>
    <property type="match status" value="1"/>
</dbReference>
<accession>A0ABT5XDR4</accession>
<comment type="caution">
    <text evidence="7">The sequence shown here is derived from an EMBL/GenBank/DDBJ whole genome shotgun (WGS) entry which is preliminary data.</text>
</comment>
<evidence type="ECO:0000256" key="3">
    <source>
        <dbReference type="ARBA" id="ARBA00022989"/>
    </source>
</evidence>
<name>A0ABT5XDR4_9EURY</name>
<dbReference type="Proteomes" id="UP001215956">
    <property type="component" value="Unassembled WGS sequence"/>
</dbReference>
<evidence type="ECO:0000256" key="5">
    <source>
        <dbReference type="RuleBase" id="RU363032"/>
    </source>
</evidence>
<feature type="transmembrane region" description="Helical" evidence="5">
    <location>
        <begin position="33"/>
        <end position="56"/>
    </location>
</feature>
<dbReference type="InterPro" id="IPR049783">
    <property type="entry name" value="ABC_perm_TupB-like"/>
</dbReference>
<dbReference type="Gene3D" id="1.10.3720.10">
    <property type="entry name" value="MetI-like"/>
    <property type="match status" value="1"/>
</dbReference>
<reference evidence="7 8" key="1">
    <citation type="submission" date="2023-03" db="EMBL/GenBank/DDBJ databases">
        <title>Whole genome sequencing of Methanotrichaceae archaeon M04Ac.</title>
        <authorList>
            <person name="Khomyakova M.A."/>
            <person name="Merkel A.Y."/>
            <person name="Slobodkin A.I."/>
        </authorList>
    </citation>
    <scope>NUCLEOTIDE SEQUENCE [LARGE SCALE GENOMIC DNA]</scope>
    <source>
        <strain evidence="7 8">M04Ac</strain>
    </source>
</reference>
<dbReference type="SUPFAM" id="SSF161098">
    <property type="entry name" value="MetI-like"/>
    <property type="match status" value="1"/>
</dbReference>
<feature type="transmembrane region" description="Helical" evidence="5">
    <location>
        <begin position="68"/>
        <end position="88"/>
    </location>
</feature>
<evidence type="ECO:0000313" key="8">
    <source>
        <dbReference type="Proteomes" id="UP001215956"/>
    </source>
</evidence>
<dbReference type="InterPro" id="IPR000515">
    <property type="entry name" value="MetI-like"/>
</dbReference>
<evidence type="ECO:0000256" key="2">
    <source>
        <dbReference type="ARBA" id="ARBA00022692"/>
    </source>
</evidence>
<gene>
    <name evidence="7" type="ORF">P0O24_04250</name>
</gene>
<dbReference type="InterPro" id="IPR035906">
    <property type="entry name" value="MetI-like_sf"/>
</dbReference>
<evidence type="ECO:0000256" key="4">
    <source>
        <dbReference type="ARBA" id="ARBA00023136"/>
    </source>
</evidence>
<feature type="transmembrane region" description="Helical" evidence="5">
    <location>
        <begin position="206"/>
        <end position="225"/>
    </location>
</feature>
<feature type="transmembrane region" description="Helical" evidence="5">
    <location>
        <begin position="100"/>
        <end position="126"/>
    </location>
</feature>
<dbReference type="PANTHER" id="PTHR43632:SF1">
    <property type="entry name" value="PERMEASE COMPONENT OF TUNGSTATE ABC TRANSPORTER"/>
    <property type="match status" value="1"/>
</dbReference>
<keyword evidence="4 5" id="KW-0472">Membrane</keyword>
<keyword evidence="5" id="KW-0813">Transport</keyword>